<dbReference type="PANTHER" id="PTHR10794">
    <property type="entry name" value="ABHYDROLASE DOMAIN-CONTAINING PROTEIN"/>
    <property type="match status" value="1"/>
</dbReference>
<dbReference type="PIRSF" id="PIRSF005211">
    <property type="entry name" value="Ab_hydro_YheT"/>
    <property type="match status" value="1"/>
</dbReference>
<evidence type="ECO:0000313" key="4">
    <source>
        <dbReference type="Proteomes" id="UP001642464"/>
    </source>
</evidence>
<name>A0ABP0KL43_9DINO</name>
<dbReference type="SUPFAM" id="SSF53474">
    <property type="entry name" value="alpha/beta-Hydrolases"/>
    <property type="match status" value="1"/>
</dbReference>
<dbReference type="InterPro" id="IPR050960">
    <property type="entry name" value="AB_hydrolase_4_sf"/>
</dbReference>
<comment type="caution">
    <text evidence="3">The sequence shown here is derived from an EMBL/GenBank/DDBJ whole genome shotgun (WGS) entry which is preliminary data.</text>
</comment>
<dbReference type="InterPro" id="IPR012020">
    <property type="entry name" value="ABHD4"/>
</dbReference>
<reference evidence="3 4" key="1">
    <citation type="submission" date="2024-02" db="EMBL/GenBank/DDBJ databases">
        <authorList>
            <person name="Chen Y."/>
            <person name="Shah S."/>
            <person name="Dougan E. K."/>
            <person name="Thang M."/>
            <person name="Chan C."/>
        </authorList>
    </citation>
    <scope>NUCLEOTIDE SEQUENCE [LARGE SCALE GENOMIC DNA]</scope>
</reference>
<evidence type="ECO:0000259" key="2">
    <source>
        <dbReference type="Pfam" id="PF12146"/>
    </source>
</evidence>
<dbReference type="InterPro" id="IPR022742">
    <property type="entry name" value="Hydrolase_4"/>
</dbReference>
<protein>
    <submittedName>
        <fullName evidence="3">Embryogenesis-associated protein EMB8</fullName>
    </submittedName>
</protein>
<dbReference type="Proteomes" id="UP001642464">
    <property type="component" value="Unassembled WGS sequence"/>
</dbReference>
<dbReference type="InterPro" id="IPR029058">
    <property type="entry name" value="AB_hydrolase_fold"/>
</dbReference>
<keyword evidence="4" id="KW-1185">Reference proteome</keyword>
<proteinExistence type="inferred from homology"/>
<evidence type="ECO:0000256" key="1">
    <source>
        <dbReference type="ARBA" id="ARBA00010884"/>
    </source>
</evidence>
<sequence length="332" mass="36900">MSAALWRTAVLPFVVVMLVRWYRALRERVRLAHHPEKNHPVLFKWMAKSKVLREGYRPPAWWSIGSQFLVGSLHTVYHHIARNIVSPVEQVCYDRELFKLECGATVGLDWAMKVGDLEAPCRHDSSKPIVFLHHGLAGCSRSHYVQSIIAQLLEHNAFRVVVMVARGCGGVPLTTPYGFTAAGYDDMRQVAEHLRSENPDAKMYAVGYSLGAGLLANYLGRSSTDCVFSGAVVVSPCWDFHKTTPYFEVWSRAFLAIHTPTLALSADDDPVCSVEGADIMTEKNHFGPGLLIARTNRGGHVSWAEGATGHASWMDRIIMEWITTCAAHDASL</sequence>
<evidence type="ECO:0000313" key="3">
    <source>
        <dbReference type="EMBL" id="CAK9026943.1"/>
    </source>
</evidence>
<gene>
    <name evidence="3" type="ORF">SCF082_LOCUS17720</name>
</gene>
<dbReference type="EMBL" id="CAXAMM010011750">
    <property type="protein sequence ID" value="CAK9026943.1"/>
    <property type="molecule type" value="Genomic_DNA"/>
</dbReference>
<dbReference type="PANTHER" id="PTHR10794:SF63">
    <property type="entry name" value="ALPHA_BETA HYDROLASE 1, ISOFORM A"/>
    <property type="match status" value="1"/>
</dbReference>
<comment type="similarity">
    <text evidence="1">Belongs to the AB hydrolase superfamily. AB hydrolase 4 family.</text>
</comment>
<accession>A0ABP0KL43</accession>
<dbReference type="Gene3D" id="3.40.50.1820">
    <property type="entry name" value="alpha/beta hydrolase"/>
    <property type="match status" value="1"/>
</dbReference>
<dbReference type="Pfam" id="PF12146">
    <property type="entry name" value="Hydrolase_4"/>
    <property type="match status" value="1"/>
</dbReference>
<organism evidence="3 4">
    <name type="scientific">Durusdinium trenchii</name>
    <dbReference type="NCBI Taxonomy" id="1381693"/>
    <lineage>
        <taxon>Eukaryota</taxon>
        <taxon>Sar</taxon>
        <taxon>Alveolata</taxon>
        <taxon>Dinophyceae</taxon>
        <taxon>Suessiales</taxon>
        <taxon>Symbiodiniaceae</taxon>
        <taxon>Durusdinium</taxon>
    </lineage>
</organism>
<feature type="domain" description="Serine aminopeptidase S33" evidence="2">
    <location>
        <begin position="126"/>
        <end position="268"/>
    </location>
</feature>